<protein>
    <submittedName>
        <fullName evidence="5">ATP-binding cassette domain-containing protein</fullName>
    </submittedName>
</protein>
<evidence type="ECO:0000259" key="4">
    <source>
        <dbReference type="PROSITE" id="PS50893"/>
    </source>
</evidence>
<dbReference type="InterPro" id="IPR027417">
    <property type="entry name" value="P-loop_NTPase"/>
</dbReference>
<keyword evidence="1" id="KW-0813">Transport</keyword>
<evidence type="ECO:0000313" key="5">
    <source>
        <dbReference type="EMBL" id="MDL5043279.1"/>
    </source>
</evidence>
<dbReference type="Proteomes" id="UP001529255">
    <property type="component" value="Unassembled WGS sequence"/>
</dbReference>
<dbReference type="InterPro" id="IPR003439">
    <property type="entry name" value="ABC_transporter-like_ATP-bd"/>
</dbReference>
<dbReference type="EMBL" id="JASUZV010000004">
    <property type="protein sequence ID" value="MDL5043279.1"/>
    <property type="molecule type" value="Genomic_DNA"/>
</dbReference>
<reference evidence="5 6" key="1">
    <citation type="submission" date="2023-06" db="EMBL/GenBank/DDBJ databases">
        <title>A potential novel species of Streptococcus isolated from human milk sample.</title>
        <authorList>
            <person name="Nguyen H.V."/>
            <person name="Trinh A.T.V."/>
            <person name="Hoang A.T.L."/>
            <person name="Bui L.N.H."/>
            <person name="Tran Q.T.L."/>
            <person name="Trinh T."/>
        </authorList>
    </citation>
    <scope>NUCLEOTIDE SEQUENCE [LARGE SCALE GENOMIC DNA]</scope>
    <source>
        <strain evidence="5 6">VTCC 12812</strain>
    </source>
</reference>
<name>A0ABT7LRK4_9STRE</name>
<dbReference type="InterPro" id="IPR051782">
    <property type="entry name" value="ABC_Transporter_VariousFunc"/>
</dbReference>
<gene>
    <name evidence="5" type="ORF">QRD39_04040</name>
</gene>
<keyword evidence="2" id="KW-0547">Nucleotide-binding</keyword>
<evidence type="ECO:0000256" key="3">
    <source>
        <dbReference type="ARBA" id="ARBA00022840"/>
    </source>
</evidence>
<feature type="domain" description="ABC transporter" evidence="4">
    <location>
        <begin position="4"/>
        <end position="220"/>
    </location>
</feature>
<dbReference type="GO" id="GO:0005524">
    <property type="term" value="F:ATP binding"/>
    <property type="evidence" value="ECO:0007669"/>
    <property type="project" value="UniProtKB-KW"/>
</dbReference>
<proteinExistence type="predicted"/>
<dbReference type="Pfam" id="PF00005">
    <property type="entry name" value="ABC_tran"/>
    <property type="match status" value="1"/>
</dbReference>
<keyword evidence="6" id="KW-1185">Reference proteome</keyword>
<comment type="caution">
    <text evidence="5">The sequence shown here is derived from an EMBL/GenBank/DDBJ whole genome shotgun (WGS) entry which is preliminary data.</text>
</comment>
<accession>A0ABT7LRK4</accession>
<evidence type="ECO:0000313" key="6">
    <source>
        <dbReference type="Proteomes" id="UP001529255"/>
    </source>
</evidence>
<evidence type="ECO:0000256" key="1">
    <source>
        <dbReference type="ARBA" id="ARBA00022448"/>
    </source>
</evidence>
<dbReference type="PROSITE" id="PS50893">
    <property type="entry name" value="ABC_TRANSPORTER_2"/>
    <property type="match status" value="1"/>
</dbReference>
<dbReference type="RefSeq" id="WP_285955758.1">
    <property type="nucleotide sequence ID" value="NZ_JASUZV010000004.1"/>
</dbReference>
<dbReference type="SUPFAM" id="SSF52540">
    <property type="entry name" value="P-loop containing nucleoside triphosphate hydrolases"/>
    <property type="match status" value="1"/>
</dbReference>
<sequence>MTVLEVIGLNYSFGKQPVLDDISLTLEKGDIAGLIGNNGAGKTTLMKLISGILERTNGTIDLKTKTVGALIETPALYPNMTVEANLKFYCRLYHKDYSLIDCYKEDLEVATYLKRKASKLSLGMKQRVGLFIALIASDEFILLDEPTNGLDPNGINSLLILIERLAKNHGLTFIISSHILSNLEQVCTKNYLLKNHKLTCLDDDANAKYKIYTEDLSMKSLMTLLKLNDLAFERQRHDILVKGIEKIKQVLGQEGIPFTYEKAGLSEVLFNGN</sequence>
<organism evidence="5 6">
    <name type="scientific">Streptococcus raffinosi</name>
    <dbReference type="NCBI Taxonomy" id="3053355"/>
    <lineage>
        <taxon>Bacteria</taxon>
        <taxon>Bacillati</taxon>
        <taxon>Bacillota</taxon>
        <taxon>Bacilli</taxon>
        <taxon>Lactobacillales</taxon>
        <taxon>Streptococcaceae</taxon>
        <taxon>Streptococcus</taxon>
    </lineage>
</organism>
<evidence type="ECO:0000256" key="2">
    <source>
        <dbReference type="ARBA" id="ARBA00022741"/>
    </source>
</evidence>
<dbReference type="SMART" id="SM00382">
    <property type="entry name" value="AAA"/>
    <property type="match status" value="1"/>
</dbReference>
<dbReference type="InterPro" id="IPR003593">
    <property type="entry name" value="AAA+_ATPase"/>
</dbReference>
<dbReference type="Gene3D" id="3.40.50.300">
    <property type="entry name" value="P-loop containing nucleotide triphosphate hydrolases"/>
    <property type="match status" value="1"/>
</dbReference>
<dbReference type="PANTHER" id="PTHR42939:SF1">
    <property type="entry name" value="ABC TRANSPORTER ATP-BINDING PROTEIN ALBC-RELATED"/>
    <property type="match status" value="1"/>
</dbReference>
<dbReference type="PANTHER" id="PTHR42939">
    <property type="entry name" value="ABC TRANSPORTER ATP-BINDING PROTEIN ALBC-RELATED"/>
    <property type="match status" value="1"/>
</dbReference>
<keyword evidence="3 5" id="KW-0067">ATP-binding</keyword>